<dbReference type="GO" id="GO:0005886">
    <property type="term" value="C:plasma membrane"/>
    <property type="evidence" value="ECO:0007669"/>
    <property type="project" value="UniProtKB-SubCell"/>
</dbReference>
<feature type="transmembrane region" description="Helical" evidence="12">
    <location>
        <begin position="29"/>
        <end position="51"/>
    </location>
</feature>
<evidence type="ECO:0000313" key="14">
    <source>
        <dbReference type="EMBL" id="SUM46804.1"/>
    </source>
</evidence>
<protein>
    <recommendedName>
        <fullName evidence="11">Regulatory protein MsrR</fullName>
    </recommendedName>
</protein>
<evidence type="ECO:0000256" key="8">
    <source>
        <dbReference type="ARBA" id="ARBA00023136"/>
    </source>
</evidence>
<keyword evidence="9" id="KW-0804">Transcription</keyword>
<keyword evidence="8 12" id="KW-0472">Membrane</keyword>
<dbReference type="Gene3D" id="3.40.630.190">
    <property type="entry name" value="LCP protein"/>
    <property type="match status" value="1"/>
</dbReference>
<dbReference type="Proteomes" id="UP000255549">
    <property type="component" value="Unassembled WGS sequence"/>
</dbReference>
<keyword evidence="6 12" id="KW-1133">Transmembrane helix</keyword>
<comment type="subcellular location">
    <subcellularLocation>
        <location evidence="1">Cell membrane</location>
        <topology evidence="1">Single-pass type II membrane protein</topology>
    </subcellularLocation>
</comment>
<accession>A0A380G6P4</accession>
<evidence type="ECO:0000256" key="12">
    <source>
        <dbReference type="SAM" id="Phobius"/>
    </source>
</evidence>
<evidence type="ECO:0000256" key="2">
    <source>
        <dbReference type="ARBA" id="ARBA00006068"/>
    </source>
</evidence>
<evidence type="ECO:0000256" key="10">
    <source>
        <dbReference type="ARBA" id="ARBA00037178"/>
    </source>
</evidence>
<reference evidence="14 15" key="1">
    <citation type="submission" date="2018-06" db="EMBL/GenBank/DDBJ databases">
        <authorList>
            <consortium name="Pathogen Informatics"/>
            <person name="Doyle S."/>
        </authorList>
    </citation>
    <scope>NUCLEOTIDE SEQUENCE [LARGE SCALE GENOMIC DNA]</scope>
    <source>
        <strain evidence="15">NCTC 11048</strain>
    </source>
</reference>
<evidence type="ECO:0000256" key="6">
    <source>
        <dbReference type="ARBA" id="ARBA00022989"/>
    </source>
</evidence>
<sequence length="326" mass="36413">MKENNLNRSSSNSSEKTLKRRKKRKIRKLPFVILALILIILIILIFVVYAFSSYKNGLEVAKDKHQASKIHKFNGVSKNDGKATVLILGADREDGGVSRTDSIMVAQYDYIKKDMKIISVMRDIYADIPGYNSYKINAAYSLGGPELLRQTLKSNLGIDPEYYATLDFKGFEAMIDELAPKGVPINVEKDMSEKIGVSLKKGNHRLNGKELLGYARFRNDPEGDFGRVRRQQQVMAALKQQLVQPSSIFKAPKLAGIMRGYVSTDMPDSAIYQTGFSFIVRGDKDIKTLSVPVKGSYENITTNDGGSALGIDKAENKKRIKAFLED</sequence>
<gene>
    <name evidence="14" type="primary">msrR</name>
    <name evidence="14" type="ORF">NCTC11048_01871</name>
</gene>
<dbReference type="PANTHER" id="PTHR33392:SF8">
    <property type="entry name" value="REGULATORY PROTEIN MSRR"/>
    <property type="match status" value="1"/>
</dbReference>
<keyword evidence="3" id="KW-1003">Cell membrane</keyword>
<dbReference type="InterPro" id="IPR004474">
    <property type="entry name" value="LytR_CpsA_psr"/>
</dbReference>
<dbReference type="InterPro" id="IPR050922">
    <property type="entry name" value="LytR/CpsA/Psr_CW_biosynth"/>
</dbReference>
<dbReference type="NCBIfam" id="TIGR00350">
    <property type="entry name" value="lytR_cpsA_psr"/>
    <property type="match status" value="1"/>
</dbReference>
<keyword evidence="15" id="KW-1185">Reference proteome</keyword>
<dbReference type="PANTHER" id="PTHR33392">
    <property type="entry name" value="POLYISOPRENYL-TEICHOIC ACID--PEPTIDOGLYCAN TEICHOIC ACID TRANSFERASE TAGU"/>
    <property type="match status" value="1"/>
</dbReference>
<evidence type="ECO:0000256" key="5">
    <source>
        <dbReference type="ARBA" id="ARBA00022968"/>
    </source>
</evidence>
<dbReference type="OrthoDB" id="9782542at2"/>
<dbReference type="Pfam" id="PF03816">
    <property type="entry name" value="LytR_cpsA_psr"/>
    <property type="match status" value="1"/>
</dbReference>
<dbReference type="AlphaFoldDB" id="A0A380G6P4"/>
<dbReference type="EMBL" id="UHDP01000003">
    <property type="protein sequence ID" value="SUM46804.1"/>
    <property type="molecule type" value="Genomic_DNA"/>
</dbReference>
<name>A0A380G6P4_STAIN</name>
<comment type="similarity">
    <text evidence="2">Belongs to the LytR/CpsA/Psr (LCP) family.</text>
</comment>
<dbReference type="RefSeq" id="WP_019167729.1">
    <property type="nucleotide sequence ID" value="NZ_CAIB01000068.1"/>
</dbReference>
<evidence type="ECO:0000256" key="1">
    <source>
        <dbReference type="ARBA" id="ARBA00004401"/>
    </source>
</evidence>
<evidence type="ECO:0000256" key="3">
    <source>
        <dbReference type="ARBA" id="ARBA00022475"/>
    </source>
</evidence>
<feature type="domain" description="Cell envelope-related transcriptional attenuator" evidence="13">
    <location>
        <begin position="99"/>
        <end position="242"/>
    </location>
</feature>
<evidence type="ECO:0000256" key="9">
    <source>
        <dbReference type="ARBA" id="ARBA00023163"/>
    </source>
</evidence>
<evidence type="ECO:0000256" key="4">
    <source>
        <dbReference type="ARBA" id="ARBA00022692"/>
    </source>
</evidence>
<comment type="function">
    <text evidence="10">Involved in SarA attenuation. Affects resistance to oxacillin and teicoplanin, as well as the synthesis of virulence factors.</text>
</comment>
<evidence type="ECO:0000313" key="15">
    <source>
        <dbReference type="Proteomes" id="UP000255549"/>
    </source>
</evidence>
<evidence type="ECO:0000259" key="13">
    <source>
        <dbReference type="Pfam" id="PF03816"/>
    </source>
</evidence>
<keyword evidence="4 12" id="KW-0812">Transmembrane</keyword>
<keyword evidence="7" id="KW-0805">Transcription regulation</keyword>
<evidence type="ECO:0000256" key="7">
    <source>
        <dbReference type="ARBA" id="ARBA00023015"/>
    </source>
</evidence>
<keyword evidence="5" id="KW-0735">Signal-anchor</keyword>
<evidence type="ECO:0000256" key="11">
    <source>
        <dbReference type="ARBA" id="ARBA00040752"/>
    </source>
</evidence>
<proteinExistence type="inferred from homology"/>
<organism evidence="14 15">
    <name type="scientific">Staphylococcus intermedius NCTC 11048</name>
    <dbReference type="NCBI Taxonomy" id="1141106"/>
    <lineage>
        <taxon>Bacteria</taxon>
        <taxon>Bacillati</taxon>
        <taxon>Bacillota</taxon>
        <taxon>Bacilli</taxon>
        <taxon>Bacillales</taxon>
        <taxon>Staphylococcaceae</taxon>
        <taxon>Staphylococcus</taxon>
        <taxon>Staphylococcus intermedius group</taxon>
    </lineage>
</organism>